<dbReference type="STRING" id="1802620.A3D91_00205"/>
<gene>
    <name evidence="1" type="ORF">A3D91_00205</name>
</gene>
<evidence type="ECO:0000313" key="2">
    <source>
        <dbReference type="Proteomes" id="UP000178127"/>
    </source>
</evidence>
<proteinExistence type="predicted"/>
<organism evidence="1 2">
    <name type="scientific">candidate division WWE3 bacterium RIFCSPHIGHO2_02_FULL_38_14</name>
    <dbReference type="NCBI Taxonomy" id="1802620"/>
    <lineage>
        <taxon>Bacteria</taxon>
        <taxon>Katanobacteria</taxon>
    </lineage>
</organism>
<dbReference type="EMBL" id="MEVD01000014">
    <property type="protein sequence ID" value="OGC53440.1"/>
    <property type="molecule type" value="Genomic_DNA"/>
</dbReference>
<protein>
    <recommendedName>
        <fullName evidence="3">BFN domain-containing protein</fullName>
    </recommendedName>
</protein>
<sequence>MFKFNFIYIPTNYNRVFECDLILIKHNSCDSKTTHTLYFYCKKENYLITIESTSILIETLIENNDKTEYGLYLSISFLIKYFKAKISKIIILNCSCCQIYIEHKFKQFQIHIALEDALILAKLDNCKMYMTENIISDFGIKITKELLEKALNSSD</sequence>
<reference evidence="1 2" key="1">
    <citation type="journal article" date="2016" name="Nat. Commun.">
        <title>Thousands of microbial genomes shed light on interconnected biogeochemical processes in an aquifer system.</title>
        <authorList>
            <person name="Anantharaman K."/>
            <person name="Brown C.T."/>
            <person name="Hug L.A."/>
            <person name="Sharon I."/>
            <person name="Castelle C.J."/>
            <person name="Probst A.J."/>
            <person name="Thomas B.C."/>
            <person name="Singh A."/>
            <person name="Wilkins M.J."/>
            <person name="Karaoz U."/>
            <person name="Brodie E.L."/>
            <person name="Williams K.H."/>
            <person name="Hubbard S.S."/>
            <person name="Banfield J.F."/>
        </authorList>
    </citation>
    <scope>NUCLEOTIDE SEQUENCE [LARGE SCALE GENOMIC DNA]</scope>
</reference>
<name>A0A1F4V936_UNCKA</name>
<dbReference type="Proteomes" id="UP000178127">
    <property type="component" value="Unassembled WGS sequence"/>
</dbReference>
<comment type="caution">
    <text evidence="1">The sequence shown here is derived from an EMBL/GenBank/DDBJ whole genome shotgun (WGS) entry which is preliminary data.</text>
</comment>
<accession>A0A1F4V936</accession>
<evidence type="ECO:0008006" key="3">
    <source>
        <dbReference type="Google" id="ProtNLM"/>
    </source>
</evidence>
<evidence type="ECO:0000313" key="1">
    <source>
        <dbReference type="EMBL" id="OGC53440.1"/>
    </source>
</evidence>
<dbReference type="AlphaFoldDB" id="A0A1F4V936"/>